<name>A0A8S2DVJ1_9BILA</name>
<protein>
    <recommendedName>
        <fullName evidence="3">DDE Tnp4 domain-containing protein</fullName>
    </recommendedName>
</protein>
<dbReference type="EMBL" id="CAJOBA010006960">
    <property type="protein sequence ID" value="CAF3788500.1"/>
    <property type="molecule type" value="Genomic_DNA"/>
</dbReference>
<reference evidence="4" key="1">
    <citation type="submission" date="2021-02" db="EMBL/GenBank/DDBJ databases">
        <authorList>
            <person name="Nowell W R."/>
        </authorList>
    </citation>
    <scope>NUCLEOTIDE SEQUENCE</scope>
</reference>
<organism evidence="4 6">
    <name type="scientific">Didymodactylos carnosus</name>
    <dbReference type="NCBI Taxonomy" id="1234261"/>
    <lineage>
        <taxon>Eukaryota</taxon>
        <taxon>Metazoa</taxon>
        <taxon>Spiralia</taxon>
        <taxon>Gnathifera</taxon>
        <taxon>Rotifera</taxon>
        <taxon>Eurotatoria</taxon>
        <taxon>Bdelloidea</taxon>
        <taxon>Philodinida</taxon>
        <taxon>Philodinidae</taxon>
        <taxon>Didymodactylos</taxon>
    </lineage>
</organism>
<keyword evidence="2" id="KW-0479">Metal-binding</keyword>
<feature type="domain" description="DDE Tnp4" evidence="3">
    <location>
        <begin position="78"/>
        <end position="200"/>
    </location>
</feature>
<comment type="cofactor">
    <cofactor evidence="1">
        <name>a divalent metal cation</name>
        <dbReference type="ChEBI" id="CHEBI:60240"/>
    </cofactor>
</comment>
<dbReference type="Proteomes" id="UP000682733">
    <property type="component" value="Unassembled WGS sequence"/>
</dbReference>
<dbReference type="EMBL" id="CAJNOK010006951">
    <property type="protein sequence ID" value="CAF1019876.1"/>
    <property type="molecule type" value="Genomic_DNA"/>
</dbReference>
<evidence type="ECO:0000259" key="3">
    <source>
        <dbReference type="Pfam" id="PF13359"/>
    </source>
</evidence>
<gene>
    <name evidence="4" type="ORF">OVA965_LOCUS15449</name>
    <name evidence="5" type="ORF">TMI583_LOCUS15455</name>
</gene>
<evidence type="ECO:0000313" key="5">
    <source>
        <dbReference type="EMBL" id="CAF3788500.1"/>
    </source>
</evidence>
<evidence type="ECO:0000313" key="6">
    <source>
        <dbReference type="Proteomes" id="UP000677228"/>
    </source>
</evidence>
<dbReference type="Proteomes" id="UP000677228">
    <property type="component" value="Unassembled WGS sequence"/>
</dbReference>
<dbReference type="Pfam" id="PF13359">
    <property type="entry name" value="DDE_Tnp_4"/>
    <property type="match status" value="1"/>
</dbReference>
<evidence type="ECO:0000256" key="2">
    <source>
        <dbReference type="ARBA" id="ARBA00022723"/>
    </source>
</evidence>
<sequence>MKTGLSFRQVGLFKIDTSEDSIRRRVEDTFHVVMRNLNDTVVSSYLGLSHLTRAGALSHHTAYSKVSFDDHLTVIWDDTYVYCHKSNDHELQRACYSGHKSRHRVKMMSLVFLDGYVLDLIGPFYGKNNDASISSAILNTYTDLSLLCEDGDVQIVDRGFCDVAQEFVALGYDVKLPGLLSKGDKQLSTATANESRMVTKCR</sequence>
<dbReference type="InterPro" id="IPR027806">
    <property type="entry name" value="HARBI1_dom"/>
</dbReference>
<proteinExistence type="predicted"/>
<evidence type="ECO:0000313" key="4">
    <source>
        <dbReference type="EMBL" id="CAF1019876.1"/>
    </source>
</evidence>
<evidence type="ECO:0000256" key="1">
    <source>
        <dbReference type="ARBA" id="ARBA00001968"/>
    </source>
</evidence>
<comment type="caution">
    <text evidence="4">The sequence shown here is derived from an EMBL/GenBank/DDBJ whole genome shotgun (WGS) entry which is preliminary data.</text>
</comment>
<dbReference type="AlphaFoldDB" id="A0A8S2DVJ1"/>
<accession>A0A8S2DVJ1</accession>
<dbReference type="GO" id="GO:0046872">
    <property type="term" value="F:metal ion binding"/>
    <property type="evidence" value="ECO:0007669"/>
    <property type="project" value="UniProtKB-KW"/>
</dbReference>